<comment type="caution">
    <text evidence="12">The sequence shown here is derived from an EMBL/GenBank/DDBJ whole genome shotgun (WGS) entry which is preliminary data.</text>
</comment>
<feature type="compositionally biased region" description="Pro residues" evidence="9">
    <location>
        <begin position="55"/>
        <end position="76"/>
    </location>
</feature>
<dbReference type="Proteomes" id="UP001153076">
    <property type="component" value="Unassembled WGS sequence"/>
</dbReference>
<evidence type="ECO:0000256" key="2">
    <source>
        <dbReference type="ARBA" id="ARBA00012729"/>
    </source>
</evidence>
<accession>A0A9Q1JPD2</accession>
<dbReference type="CDD" id="cd00325">
    <property type="entry name" value="chitinase_GH19"/>
    <property type="match status" value="1"/>
</dbReference>
<dbReference type="GO" id="GO:0008843">
    <property type="term" value="F:endochitinase activity"/>
    <property type="evidence" value="ECO:0007669"/>
    <property type="project" value="UniProtKB-EC"/>
</dbReference>
<keyword evidence="7" id="KW-0326">Glycosidase</keyword>
<dbReference type="EMBL" id="JAKOGI010000994">
    <property type="protein sequence ID" value="KAJ8428560.1"/>
    <property type="molecule type" value="Genomic_DNA"/>
</dbReference>
<evidence type="ECO:0000256" key="8">
    <source>
        <dbReference type="ARBA" id="ARBA00023326"/>
    </source>
</evidence>
<dbReference type="EC" id="3.2.1.14" evidence="2"/>
<reference evidence="12" key="1">
    <citation type="submission" date="2022-04" db="EMBL/GenBank/DDBJ databases">
        <title>Carnegiea gigantea Genome sequencing and assembly v2.</title>
        <authorList>
            <person name="Copetti D."/>
            <person name="Sanderson M.J."/>
            <person name="Burquez A."/>
            <person name="Wojciechowski M.F."/>
        </authorList>
    </citation>
    <scope>NUCLEOTIDE SEQUENCE</scope>
    <source>
        <strain evidence="12">SGP5-SGP5p</strain>
        <tissue evidence="12">Aerial part</tissue>
    </source>
</reference>
<organism evidence="12 13">
    <name type="scientific">Carnegiea gigantea</name>
    <dbReference type="NCBI Taxonomy" id="171969"/>
    <lineage>
        <taxon>Eukaryota</taxon>
        <taxon>Viridiplantae</taxon>
        <taxon>Streptophyta</taxon>
        <taxon>Embryophyta</taxon>
        <taxon>Tracheophyta</taxon>
        <taxon>Spermatophyta</taxon>
        <taxon>Magnoliopsida</taxon>
        <taxon>eudicotyledons</taxon>
        <taxon>Gunneridae</taxon>
        <taxon>Pentapetalae</taxon>
        <taxon>Caryophyllales</taxon>
        <taxon>Cactineae</taxon>
        <taxon>Cactaceae</taxon>
        <taxon>Cactoideae</taxon>
        <taxon>Echinocereeae</taxon>
        <taxon>Carnegiea</taxon>
    </lineage>
</organism>
<dbReference type="PANTHER" id="PTHR22595:SF171">
    <property type="entry name" value="BASIC ENDOCHITINASE B"/>
    <property type="match status" value="1"/>
</dbReference>
<dbReference type="Pfam" id="PF00182">
    <property type="entry name" value="Glyco_hydro_19"/>
    <property type="match status" value="1"/>
</dbReference>
<dbReference type="PANTHER" id="PTHR22595">
    <property type="entry name" value="CHITINASE-RELATED"/>
    <property type="match status" value="1"/>
</dbReference>
<evidence type="ECO:0000256" key="7">
    <source>
        <dbReference type="ARBA" id="ARBA00023295"/>
    </source>
</evidence>
<dbReference type="GO" id="GO:0050832">
    <property type="term" value="P:defense response to fungus"/>
    <property type="evidence" value="ECO:0007669"/>
    <property type="project" value="TreeGrafter"/>
</dbReference>
<evidence type="ECO:0000259" key="11">
    <source>
        <dbReference type="Pfam" id="PF00182"/>
    </source>
</evidence>
<keyword evidence="6" id="KW-0119">Carbohydrate metabolism</keyword>
<keyword evidence="13" id="KW-1185">Reference proteome</keyword>
<dbReference type="InterPro" id="IPR000726">
    <property type="entry name" value="Glyco_hydro_19_cat"/>
</dbReference>
<evidence type="ECO:0000256" key="4">
    <source>
        <dbReference type="ARBA" id="ARBA00022801"/>
    </source>
</evidence>
<dbReference type="GO" id="GO:0016998">
    <property type="term" value="P:cell wall macromolecule catabolic process"/>
    <property type="evidence" value="ECO:0007669"/>
    <property type="project" value="InterPro"/>
</dbReference>
<dbReference type="InterPro" id="IPR023346">
    <property type="entry name" value="Lysozyme-like_dom_sf"/>
</dbReference>
<evidence type="ECO:0000313" key="13">
    <source>
        <dbReference type="Proteomes" id="UP001153076"/>
    </source>
</evidence>
<dbReference type="Gene3D" id="1.10.530.10">
    <property type="match status" value="1"/>
</dbReference>
<dbReference type="GO" id="GO:0006032">
    <property type="term" value="P:chitin catabolic process"/>
    <property type="evidence" value="ECO:0007669"/>
    <property type="project" value="UniProtKB-KW"/>
</dbReference>
<feature type="region of interest" description="Disordered" evidence="9">
    <location>
        <begin position="55"/>
        <end position="78"/>
    </location>
</feature>
<keyword evidence="3 10" id="KW-0732">Signal</keyword>
<dbReference type="GO" id="GO:0000272">
    <property type="term" value="P:polysaccharide catabolic process"/>
    <property type="evidence" value="ECO:0007669"/>
    <property type="project" value="UniProtKB-KW"/>
</dbReference>
<gene>
    <name evidence="12" type="ORF">Cgig2_000424</name>
</gene>
<dbReference type="OrthoDB" id="617225at2759"/>
<evidence type="ECO:0000256" key="5">
    <source>
        <dbReference type="ARBA" id="ARBA00023024"/>
    </source>
</evidence>
<dbReference type="AlphaFoldDB" id="A0A9Q1JPD2"/>
<protein>
    <recommendedName>
        <fullName evidence="2">chitinase</fullName>
        <ecNumber evidence="2">3.2.1.14</ecNumber>
    </recommendedName>
</protein>
<keyword evidence="8" id="KW-0624">Polysaccharide degradation</keyword>
<feature type="domain" description="Glycoside hydrolase family 19 catalytic" evidence="11">
    <location>
        <begin position="103"/>
        <end position="180"/>
    </location>
</feature>
<feature type="chain" id="PRO_5040239208" description="chitinase" evidence="10">
    <location>
        <begin position="20"/>
        <end position="198"/>
    </location>
</feature>
<name>A0A9Q1JPD2_9CARY</name>
<sequence length="198" mass="22136">MKFSLLFLLLLLLMRGQEGEPQHCGEQAEVYGDIVAPLMLSVALDNCRRQCPPPFPLPPPLSPTPPPPTPLPPSPGAIPSTYSPKNSLRNSFSTVTTWPTQLAGFYTSKAFIEAARVFPEFGHAGDNTTRKREIAAFFGQTFYETTSTYKIRYAWGSVIDYCVPDTRWPCVPGKKYYGRVLFNFPSMLKTTSIKQYDA</sequence>
<keyword evidence="5" id="KW-0146">Chitin degradation</keyword>
<evidence type="ECO:0000256" key="3">
    <source>
        <dbReference type="ARBA" id="ARBA00022729"/>
    </source>
</evidence>
<evidence type="ECO:0000256" key="1">
    <source>
        <dbReference type="ARBA" id="ARBA00000822"/>
    </source>
</evidence>
<evidence type="ECO:0000313" key="12">
    <source>
        <dbReference type="EMBL" id="KAJ8428560.1"/>
    </source>
</evidence>
<evidence type="ECO:0000256" key="10">
    <source>
        <dbReference type="SAM" id="SignalP"/>
    </source>
</evidence>
<feature type="signal peptide" evidence="10">
    <location>
        <begin position="1"/>
        <end position="19"/>
    </location>
</feature>
<evidence type="ECO:0000256" key="9">
    <source>
        <dbReference type="SAM" id="MobiDB-lite"/>
    </source>
</evidence>
<dbReference type="SUPFAM" id="SSF53955">
    <property type="entry name" value="Lysozyme-like"/>
    <property type="match status" value="1"/>
</dbReference>
<keyword evidence="4" id="KW-0378">Hydrolase</keyword>
<evidence type="ECO:0000256" key="6">
    <source>
        <dbReference type="ARBA" id="ARBA00023277"/>
    </source>
</evidence>
<comment type="catalytic activity">
    <reaction evidence="1">
        <text>Random endo-hydrolysis of N-acetyl-beta-D-glucosaminide (1-&gt;4)-beta-linkages in chitin and chitodextrins.</text>
        <dbReference type="EC" id="3.2.1.14"/>
    </reaction>
</comment>
<proteinExistence type="predicted"/>